<dbReference type="PANTHER" id="PTHR43598:SF5">
    <property type="entry name" value="DMSO REDUCTASE CHAIN A"/>
    <property type="match status" value="1"/>
</dbReference>
<keyword evidence="6" id="KW-0560">Oxidoreductase</keyword>
<organism evidence="10">
    <name type="scientific">mine drainage metagenome</name>
    <dbReference type="NCBI Taxonomy" id="410659"/>
    <lineage>
        <taxon>unclassified sequences</taxon>
        <taxon>metagenomes</taxon>
        <taxon>ecological metagenomes</taxon>
    </lineage>
</organism>
<protein>
    <submittedName>
        <fullName evidence="10">Molybdopterin oxidoreductase Fe4S4 domain family protein</fullName>
    </submittedName>
</protein>
<evidence type="ECO:0000256" key="7">
    <source>
        <dbReference type="ARBA" id="ARBA00023004"/>
    </source>
</evidence>
<dbReference type="PANTHER" id="PTHR43598">
    <property type="entry name" value="TUNGSTEN-CONTAINING FORMYLMETHANOFURAN DEHYDROGENASE 2 SUBUNIT B"/>
    <property type="match status" value="1"/>
</dbReference>
<evidence type="ECO:0000313" key="10">
    <source>
        <dbReference type="EMBL" id="EQD41689.1"/>
    </source>
</evidence>
<dbReference type="Pfam" id="PF04879">
    <property type="entry name" value="Molybdop_Fe4S4"/>
    <property type="match status" value="1"/>
</dbReference>
<dbReference type="Gene3D" id="3.30.200.210">
    <property type="match status" value="1"/>
</dbReference>
<sequence>MHLENGKLRYIEGNRDHPINRGVLCAKGSAGIMTAISPARLSRPLRRTGARGSGEFEA</sequence>
<dbReference type="GO" id="GO:0046872">
    <property type="term" value="F:metal ion binding"/>
    <property type="evidence" value="ECO:0007669"/>
    <property type="project" value="UniProtKB-KW"/>
</dbReference>
<dbReference type="PROSITE" id="PS51669">
    <property type="entry name" value="4FE4S_MOW_BIS_MGD"/>
    <property type="match status" value="1"/>
</dbReference>
<reference evidence="10" key="1">
    <citation type="submission" date="2013-08" db="EMBL/GenBank/DDBJ databases">
        <authorList>
            <person name="Mendez C."/>
            <person name="Richter M."/>
            <person name="Ferrer M."/>
            <person name="Sanchez J."/>
        </authorList>
    </citation>
    <scope>NUCLEOTIDE SEQUENCE</scope>
</reference>
<keyword evidence="7" id="KW-0408">Iron</keyword>
<comment type="subcellular location">
    <subcellularLocation>
        <location evidence="2">Cell envelope</location>
    </subcellularLocation>
</comment>
<evidence type="ECO:0000256" key="4">
    <source>
        <dbReference type="ARBA" id="ARBA00022485"/>
    </source>
</evidence>
<dbReference type="GO" id="GO:0016491">
    <property type="term" value="F:oxidoreductase activity"/>
    <property type="evidence" value="ECO:0007669"/>
    <property type="project" value="UniProtKB-KW"/>
</dbReference>
<dbReference type="GO" id="GO:0051539">
    <property type="term" value="F:4 iron, 4 sulfur cluster binding"/>
    <property type="evidence" value="ECO:0007669"/>
    <property type="project" value="UniProtKB-KW"/>
</dbReference>
<dbReference type="InterPro" id="IPR006963">
    <property type="entry name" value="Mopterin_OxRdtase_4Fe-4S_dom"/>
</dbReference>
<name>T1ALU2_9ZZZZ</name>
<comment type="caution">
    <text evidence="10">The sequence shown here is derived from an EMBL/GenBank/DDBJ whole genome shotgun (WGS) entry which is preliminary data.</text>
</comment>
<evidence type="ECO:0000256" key="8">
    <source>
        <dbReference type="ARBA" id="ARBA00023014"/>
    </source>
</evidence>
<comment type="cofactor">
    <cofactor evidence="1">
        <name>[4Fe-4S] cluster</name>
        <dbReference type="ChEBI" id="CHEBI:49883"/>
    </cofactor>
</comment>
<comment type="similarity">
    <text evidence="3">Belongs to the prokaryotic molybdopterin-containing oxidoreductase family.</text>
</comment>
<feature type="domain" description="4Fe-4S Mo/W bis-MGD-type" evidence="9">
    <location>
        <begin position="1"/>
        <end position="39"/>
    </location>
</feature>
<dbReference type="GO" id="GO:0030313">
    <property type="term" value="C:cell envelope"/>
    <property type="evidence" value="ECO:0007669"/>
    <property type="project" value="UniProtKB-SubCell"/>
</dbReference>
<evidence type="ECO:0000256" key="5">
    <source>
        <dbReference type="ARBA" id="ARBA00022723"/>
    </source>
</evidence>
<dbReference type="EMBL" id="AUZZ01007592">
    <property type="protein sequence ID" value="EQD41689.1"/>
    <property type="molecule type" value="Genomic_DNA"/>
</dbReference>
<evidence type="ECO:0000259" key="9">
    <source>
        <dbReference type="PROSITE" id="PS51669"/>
    </source>
</evidence>
<evidence type="ECO:0000256" key="3">
    <source>
        <dbReference type="ARBA" id="ARBA00010312"/>
    </source>
</evidence>
<gene>
    <name evidence="10" type="ORF">B2A_10538</name>
</gene>
<evidence type="ECO:0000256" key="1">
    <source>
        <dbReference type="ARBA" id="ARBA00001966"/>
    </source>
</evidence>
<proteinExistence type="inferred from homology"/>
<feature type="non-terminal residue" evidence="10">
    <location>
        <position position="58"/>
    </location>
</feature>
<reference evidence="10" key="2">
    <citation type="journal article" date="2014" name="ISME J.">
        <title>Microbial stratification in low pH oxic and suboxic macroscopic growths along an acid mine drainage.</title>
        <authorList>
            <person name="Mendez-Garcia C."/>
            <person name="Mesa V."/>
            <person name="Sprenger R.R."/>
            <person name="Richter M."/>
            <person name="Diez M.S."/>
            <person name="Solano J."/>
            <person name="Bargiela R."/>
            <person name="Golyshina O.V."/>
            <person name="Manteca A."/>
            <person name="Ramos J.L."/>
            <person name="Gallego J.R."/>
            <person name="Llorente I."/>
            <person name="Martins Dos Santos V.A."/>
            <person name="Jensen O.N."/>
            <person name="Pelaez A.I."/>
            <person name="Sanchez J."/>
            <person name="Ferrer M."/>
        </authorList>
    </citation>
    <scope>NUCLEOTIDE SEQUENCE</scope>
</reference>
<evidence type="ECO:0000256" key="2">
    <source>
        <dbReference type="ARBA" id="ARBA00004196"/>
    </source>
</evidence>
<keyword evidence="4" id="KW-0004">4Fe-4S</keyword>
<accession>T1ALU2</accession>
<evidence type="ECO:0000256" key="6">
    <source>
        <dbReference type="ARBA" id="ARBA00023002"/>
    </source>
</evidence>
<dbReference type="AlphaFoldDB" id="T1ALU2"/>
<dbReference type="SUPFAM" id="SSF53706">
    <property type="entry name" value="Formate dehydrogenase/DMSO reductase, domains 1-3"/>
    <property type="match status" value="1"/>
</dbReference>
<keyword evidence="5" id="KW-0479">Metal-binding</keyword>
<keyword evidence="8" id="KW-0411">Iron-sulfur</keyword>